<gene>
    <name evidence="2" type="ORF">CR513_36887</name>
</gene>
<dbReference type="EMBL" id="QJKJ01007659">
    <property type="protein sequence ID" value="RDX82339.1"/>
    <property type="molecule type" value="Genomic_DNA"/>
</dbReference>
<evidence type="ECO:0000313" key="2">
    <source>
        <dbReference type="EMBL" id="RDX82339.1"/>
    </source>
</evidence>
<dbReference type="AlphaFoldDB" id="A0A371FVH6"/>
<keyword evidence="3" id="KW-1185">Reference proteome</keyword>
<feature type="domain" description="GAG-pre-integrase" evidence="1">
    <location>
        <begin position="114"/>
        <end position="184"/>
    </location>
</feature>
<dbReference type="Pfam" id="PF13976">
    <property type="entry name" value="gag_pre-integrs"/>
    <property type="match status" value="1"/>
</dbReference>
<organism evidence="2 3">
    <name type="scientific">Mucuna pruriens</name>
    <name type="common">Velvet bean</name>
    <name type="synonym">Dolichos pruriens</name>
    <dbReference type="NCBI Taxonomy" id="157652"/>
    <lineage>
        <taxon>Eukaryota</taxon>
        <taxon>Viridiplantae</taxon>
        <taxon>Streptophyta</taxon>
        <taxon>Embryophyta</taxon>
        <taxon>Tracheophyta</taxon>
        <taxon>Spermatophyta</taxon>
        <taxon>Magnoliopsida</taxon>
        <taxon>eudicotyledons</taxon>
        <taxon>Gunneridae</taxon>
        <taxon>Pentapetalae</taxon>
        <taxon>rosids</taxon>
        <taxon>fabids</taxon>
        <taxon>Fabales</taxon>
        <taxon>Fabaceae</taxon>
        <taxon>Papilionoideae</taxon>
        <taxon>50 kb inversion clade</taxon>
        <taxon>NPAAA clade</taxon>
        <taxon>indigoferoid/millettioid clade</taxon>
        <taxon>Phaseoleae</taxon>
        <taxon>Mucuna</taxon>
    </lineage>
</organism>
<evidence type="ECO:0000259" key="1">
    <source>
        <dbReference type="Pfam" id="PF13976"/>
    </source>
</evidence>
<protein>
    <recommendedName>
        <fullName evidence="1">GAG-pre-integrase domain-containing protein</fullName>
    </recommendedName>
</protein>
<accession>A0A371FVH6</accession>
<feature type="non-terminal residue" evidence="2">
    <location>
        <position position="1"/>
    </location>
</feature>
<proteinExistence type="predicted"/>
<evidence type="ECO:0000313" key="3">
    <source>
        <dbReference type="Proteomes" id="UP000257109"/>
    </source>
</evidence>
<comment type="caution">
    <text evidence="2">The sequence shown here is derived from an EMBL/GenBank/DDBJ whole genome shotgun (WGS) entry which is preliminary data.</text>
</comment>
<name>A0A371FVH6_MUCPR</name>
<sequence>MSGNKGLTQMWVNQTTFDKENVVEHSSTLQLDYDIQAFSKEDKPLGSCGLTMKGKSFNISGSIPQRIWILDSGTTYYMTLFFSYFTSYLKVSKKQLIIVANGDHVPIVRYGNSGLYYLQHTKISNNVNKEDLPSSQRATLETWATSQIWLYHKHLGHPPFELLKTIFPHLFTKEHVESFKCDVC</sequence>
<dbReference type="Proteomes" id="UP000257109">
    <property type="component" value="Unassembled WGS sequence"/>
</dbReference>
<reference evidence="2" key="1">
    <citation type="submission" date="2018-05" db="EMBL/GenBank/DDBJ databases">
        <title>Draft genome of Mucuna pruriens seed.</title>
        <authorList>
            <person name="Nnadi N.E."/>
            <person name="Vos R."/>
            <person name="Hasami M.H."/>
            <person name="Devisetty U.K."/>
            <person name="Aguiy J.C."/>
        </authorList>
    </citation>
    <scope>NUCLEOTIDE SEQUENCE [LARGE SCALE GENOMIC DNA]</scope>
    <source>
        <strain evidence="2">JCA_2017</strain>
    </source>
</reference>
<dbReference type="InterPro" id="IPR025724">
    <property type="entry name" value="GAG-pre-integrase_dom"/>
</dbReference>
<dbReference type="OrthoDB" id="1432733at2759"/>